<keyword evidence="3 5" id="KW-1133">Transmembrane helix</keyword>
<dbReference type="EMBL" id="UINC01034021">
    <property type="protein sequence ID" value="SVB24208.1"/>
    <property type="molecule type" value="Genomic_DNA"/>
</dbReference>
<evidence type="ECO:0000256" key="3">
    <source>
        <dbReference type="ARBA" id="ARBA00022989"/>
    </source>
</evidence>
<feature type="non-terminal residue" evidence="7">
    <location>
        <position position="313"/>
    </location>
</feature>
<dbReference type="InterPro" id="IPR002035">
    <property type="entry name" value="VWF_A"/>
</dbReference>
<keyword evidence="4 5" id="KW-0472">Membrane</keyword>
<dbReference type="AlphaFoldDB" id="A0A382CDJ4"/>
<proteinExistence type="predicted"/>
<protein>
    <recommendedName>
        <fullName evidence="6">VWFA domain-containing protein</fullName>
    </recommendedName>
</protein>
<organism evidence="7">
    <name type="scientific">marine metagenome</name>
    <dbReference type="NCBI Taxonomy" id="408172"/>
    <lineage>
        <taxon>unclassified sequences</taxon>
        <taxon>metagenomes</taxon>
        <taxon>ecological metagenomes</taxon>
    </lineage>
</organism>
<dbReference type="SMART" id="SM00327">
    <property type="entry name" value="VWA"/>
    <property type="match status" value="1"/>
</dbReference>
<dbReference type="PROSITE" id="PS50234">
    <property type="entry name" value="VWFA"/>
    <property type="match status" value="1"/>
</dbReference>
<feature type="transmembrane region" description="Helical" evidence="5">
    <location>
        <begin position="53"/>
        <end position="71"/>
    </location>
</feature>
<feature type="domain" description="VWFA" evidence="6">
    <location>
        <begin position="83"/>
        <end position="283"/>
    </location>
</feature>
<dbReference type="SUPFAM" id="SSF53300">
    <property type="entry name" value="vWA-like"/>
    <property type="match status" value="1"/>
</dbReference>
<dbReference type="Gene3D" id="3.40.50.410">
    <property type="entry name" value="von Willebrand factor, type A domain"/>
    <property type="match status" value="1"/>
</dbReference>
<dbReference type="InterPro" id="IPR050768">
    <property type="entry name" value="UPF0353/GerABKA_families"/>
</dbReference>
<evidence type="ECO:0000256" key="4">
    <source>
        <dbReference type="ARBA" id="ARBA00023136"/>
    </source>
</evidence>
<evidence type="ECO:0000256" key="5">
    <source>
        <dbReference type="SAM" id="Phobius"/>
    </source>
</evidence>
<dbReference type="Pfam" id="PF13519">
    <property type="entry name" value="VWA_2"/>
    <property type="match status" value="1"/>
</dbReference>
<dbReference type="PANTHER" id="PTHR22550:SF5">
    <property type="entry name" value="LEUCINE ZIPPER PROTEIN 4"/>
    <property type="match status" value="1"/>
</dbReference>
<reference evidence="7" key="1">
    <citation type="submission" date="2018-05" db="EMBL/GenBank/DDBJ databases">
        <authorList>
            <person name="Lanie J.A."/>
            <person name="Ng W.-L."/>
            <person name="Kazmierczak K.M."/>
            <person name="Andrzejewski T.M."/>
            <person name="Davidsen T.M."/>
            <person name="Wayne K.J."/>
            <person name="Tettelin H."/>
            <person name="Glass J.I."/>
            <person name="Rusch D."/>
            <person name="Podicherti R."/>
            <person name="Tsui H.-C.T."/>
            <person name="Winkler M.E."/>
        </authorList>
    </citation>
    <scope>NUCLEOTIDE SEQUENCE</scope>
</reference>
<dbReference type="InterPro" id="IPR036465">
    <property type="entry name" value="vWFA_dom_sf"/>
</dbReference>
<keyword evidence="1" id="KW-1003">Cell membrane</keyword>
<name>A0A382CDJ4_9ZZZZ</name>
<accession>A0A382CDJ4</accession>
<evidence type="ECO:0000259" key="6">
    <source>
        <dbReference type="PROSITE" id="PS50234"/>
    </source>
</evidence>
<keyword evidence="2 5" id="KW-0812">Transmembrane</keyword>
<evidence type="ECO:0000256" key="2">
    <source>
        <dbReference type="ARBA" id="ARBA00022692"/>
    </source>
</evidence>
<evidence type="ECO:0000313" key="7">
    <source>
        <dbReference type="EMBL" id="SVB24208.1"/>
    </source>
</evidence>
<dbReference type="PANTHER" id="PTHR22550">
    <property type="entry name" value="SPORE GERMINATION PROTEIN"/>
    <property type="match status" value="1"/>
</dbReference>
<gene>
    <name evidence="7" type="ORF">METZ01_LOCUS177062</name>
</gene>
<sequence length="313" mass="34928">MFYLFIPLTLVLIWYAYQGKKLRMGLETLGTSSIKKFLLNRVKYSRIHLRSRLIILGIIFILLASVGPQIGMKLTELTREGVDIFILLDTSASMNAIDVKPSRIEKAKYELGRLLNSLKGDRAGLIAFAGSAHLHCPLTEDYSASRLFLNMMDTDLITTQGTDLAAAIQLALDHVENNDEKFKVFVLVSDGEDHQGEAILLAESARELGIIIHTLGVGTSAGGPIPIYDDDGNRVEFKKNRSGQVVTSTLNESTLDEIARITGGIYIRVENQVNAIAPLLREIDQMEKRELKSHVFSQYEDRYQVFLVIGLML</sequence>
<evidence type="ECO:0000256" key="1">
    <source>
        <dbReference type="ARBA" id="ARBA00022475"/>
    </source>
</evidence>